<protein>
    <submittedName>
        <fullName evidence="3">RNA-binding S4 domain-containing protein</fullName>
    </submittedName>
</protein>
<evidence type="ECO:0000256" key="1">
    <source>
        <dbReference type="PROSITE-ProRule" id="PRU00182"/>
    </source>
</evidence>
<gene>
    <name evidence="3" type="ORF">H4P12_02520</name>
</gene>
<keyword evidence="4" id="KW-1185">Reference proteome</keyword>
<dbReference type="CDD" id="cd00165">
    <property type="entry name" value="S4"/>
    <property type="match status" value="1"/>
</dbReference>
<proteinExistence type="predicted"/>
<evidence type="ECO:0000313" key="3">
    <source>
        <dbReference type="EMBL" id="MBC9245610.1"/>
    </source>
</evidence>
<dbReference type="SMART" id="SM00363">
    <property type="entry name" value="S4"/>
    <property type="match status" value="1"/>
</dbReference>
<dbReference type="Proteomes" id="UP000608594">
    <property type="component" value="Unassembled WGS sequence"/>
</dbReference>
<evidence type="ECO:0000313" key="4">
    <source>
        <dbReference type="Proteomes" id="UP000608594"/>
    </source>
</evidence>
<dbReference type="SUPFAM" id="SSF55174">
    <property type="entry name" value="Alpha-L RNA-binding motif"/>
    <property type="match status" value="1"/>
</dbReference>
<dbReference type="Gene3D" id="3.10.290.10">
    <property type="entry name" value="RNA-binding S4 domain"/>
    <property type="match status" value="1"/>
</dbReference>
<dbReference type="InterPro" id="IPR036986">
    <property type="entry name" value="S4_RNA-bd_sf"/>
</dbReference>
<comment type="caution">
    <text evidence="3">The sequence shown here is derived from an EMBL/GenBank/DDBJ whole genome shotgun (WGS) entry which is preliminary data.</text>
</comment>
<dbReference type="PROSITE" id="PS50889">
    <property type="entry name" value="S4"/>
    <property type="match status" value="1"/>
</dbReference>
<accession>A0A926GAS2</accession>
<dbReference type="InterPro" id="IPR002942">
    <property type="entry name" value="S4_RNA-bd"/>
</dbReference>
<organism evidence="3 4">
    <name type="scientific">Paracoccus amoyensis</name>
    <dbReference type="NCBI Taxonomy" id="2760093"/>
    <lineage>
        <taxon>Bacteria</taxon>
        <taxon>Pseudomonadati</taxon>
        <taxon>Pseudomonadota</taxon>
        <taxon>Alphaproteobacteria</taxon>
        <taxon>Rhodobacterales</taxon>
        <taxon>Paracoccaceae</taxon>
        <taxon>Paracoccus</taxon>
    </lineage>
</organism>
<keyword evidence="1" id="KW-0694">RNA-binding</keyword>
<dbReference type="EMBL" id="JACOQL010000001">
    <property type="protein sequence ID" value="MBC9245610.1"/>
    <property type="molecule type" value="Genomic_DNA"/>
</dbReference>
<evidence type="ECO:0000259" key="2">
    <source>
        <dbReference type="SMART" id="SM00363"/>
    </source>
</evidence>
<sequence length="120" mass="13153">MAARHAENGYKAGILLKSESPKDGVQASPEQRLDKWLFFARLFKSRGLAAERIEGGGIRLNGQPCRKPGKSVRVGDELVISAFGRVRAVRIRDLGTRRGPATEAQELFEDIDEGHAEAPV</sequence>
<name>A0A926GAS2_9RHOB</name>
<dbReference type="GO" id="GO:0003723">
    <property type="term" value="F:RNA binding"/>
    <property type="evidence" value="ECO:0007669"/>
    <property type="project" value="UniProtKB-KW"/>
</dbReference>
<dbReference type="Pfam" id="PF01479">
    <property type="entry name" value="S4"/>
    <property type="match status" value="1"/>
</dbReference>
<feature type="domain" description="RNA-binding S4" evidence="2">
    <location>
        <begin position="31"/>
        <end position="96"/>
    </location>
</feature>
<reference evidence="3" key="1">
    <citation type="submission" date="2020-08" db="EMBL/GenBank/DDBJ databases">
        <title>Paracoccus amoyensis sp. nov., isolated from the surface seawater at coast of Xiamen, Fujian.</title>
        <authorList>
            <person name="Lyu L."/>
        </authorList>
    </citation>
    <scope>NUCLEOTIDE SEQUENCE</scope>
    <source>
        <strain evidence="3">11-3</strain>
    </source>
</reference>
<dbReference type="AlphaFoldDB" id="A0A926GAS2"/>